<dbReference type="OrthoDB" id="9811967at2"/>
<keyword evidence="4 9" id="KW-1003">Cell membrane</keyword>
<sequence>MEKYLVIGAVIADRFIGDPRTSLHPVAMIGNLISILERLLLKPDYSSSRKKTAGALLVVGVLGIVYGLVWLVMFLFYSIHSAVALIGGIVLLSFTISPRSLAEAGQEIKGYLLAGNMVEARYKVGWIVGRDTERLDTGEVTRATVETIAENIVDGIISPLFYAAIGGVPLAFLYRAVNTLDSMVGYKNDKYRDFGMVAARVDDIFNYIPARVTGPLIVIAAFILRYDAYGAARSIRHDAAKHPSPNSGIAEAGVAGALGVRLGGLNYYGGVSSHRAYMGEAKNQLTPRHIDQAIRIMYLVTVLFAVLCFGLQRFGVAWLPVGW</sequence>
<comment type="function">
    <text evidence="9">Converts cobyric acid to cobinamide by the addition of aminopropanol on the F carboxylic group.</text>
</comment>
<gene>
    <name evidence="9" type="primary">cobD</name>
    <name evidence="10" type="ORF">MAMMFC1_03996</name>
</gene>
<keyword evidence="5 9" id="KW-0169">Cobalamin biosynthesis</keyword>
<dbReference type="Proteomes" id="UP000276437">
    <property type="component" value="Chromosome"/>
</dbReference>
<comment type="subcellular location">
    <subcellularLocation>
        <location evidence="1 9">Cell membrane</location>
        <topology evidence="1 9">Multi-pass membrane protein</topology>
    </subcellularLocation>
</comment>
<dbReference type="GO" id="GO:0009236">
    <property type="term" value="P:cobalamin biosynthetic process"/>
    <property type="evidence" value="ECO:0007669"/>
    <property type="project" value="UniProtKB-UniRule"/>
</dbReference>
<dbReference type="Pfam" id="PF03186">
    <property type="entry name" value="CobD_Cbib"/>
    <property type="match status" value="1"/>
</dbReference>
<evidence type="ECO:0000313" key="10">
    <source>
        <dbReference type="EMBL" id="BBB93284.1"/>
    </source>
</evidence>
<evidence type="ECO:0000256" key="9">
    <source>
        <dbReference type="HAMAP-Rule" id="MF_00024"/>
    </source>
</evidence>
<evidence type="ECO:0000256" key="2">
    <source>
        <dbReference type="ARBA" id="ARBA00004953"/>
    </source>
</evidence>
<dbReference type="GO" id="GO:0015420">
    <property type="term" value="F:ABC-type vitamin B12 transporter activity"/>
    <property type="evidence" value="ECO:0007669"/>
    <property type="project" value="UniProtKB-UniRule"/>
</dbReference>
<evidence type="ECO:0000256" key="8">
    <source>
        <dbReference type="ARBA" id="ARBA00023136"/>
    </source>
</evidence>
<dbReference type="AlphaFoldDB" id="A0A348AQD6"/>
<dbReference type="UniPathway" id="UPA00148"/>
<keyword evidence="11" id="KW-1185">Reference proteome</keyword>
<feature type="transmembrane region" description="Helical" evidence="9">
    <location>
        <begin position="204"/>
        <end position="226"/>
    </location>
</feature>
<proteinExistence type="inferred from homology"/>
<name>A0A348AQD6_9FIRM</name>
<evidence type="ECO:0000256" key="4">
    <source>
        <dbReference type="ARBA" id="ARBA00022475"/>
    </source>
</evidence>
<evidence type="ECO:0000256" key="5">
    <source>
        <dbReference type="ARBA" id="ARBA00022573"/>
    </source>
</evidence>
<dbReference type="InterPro" id="IPR004485">
    <property type="entry name" value="Cobalamin_biosynth_CobD/CbiB"/>
</dbReference>
<reference evidence="10 11" key="1">
    <citation type="journal article" date="2018" name="Int. J. Syst. Evol. Microbiol.">
        <title>Methylomusa anaerophila gen. nov., sp. nov., an anaerobic methanol-utilizing bacterium isolated from a microbial fuel cell.</title>
        <authorList>
            <person name="Amano N."/>
            <person name="Yamamuro A."/>
            <person name="Miyahara M."/>
            <person name="Kouzuma A."/>
            <person name="Abe T."/>
            <person name="Watanabe K."/>
        </authorList>
    </citation>
    <scope>NUCLEOTIDE SEQUENCE [LARGE SCALE GENOMIC DNA]</scope>
    <source>
        <strain evidence="10 11">MMFC1</strain>
    </source>
</reference>
<feature type="transmembrane region" description="Helical" evidence="9">
    <location>
        <begin position="53"/>
        <end position="73"/>
    </location>
</feature>
<dbReference type="PANTHER" id="PTHR34308:SF1">
    <property type="entry name" value="COBALAMIN BIOSYNTHESIS PROTEIN CBIB"/>
    <property type="match status" value="1"/>
</dbReference>
<accession>A0A348AQD6</accession>
<evidence type="ECO:0000256" key="1">
    <source>
        <dbReference type="ARBA" id="ARBA00004651"/>
    </source>
</evidence>
<comment type="similarity">
    <text evidence="3 9">Belongs to the CobD/CbiB family.</text>
</comment>
<evidence type="ECO:0000256" key="7">
    <source>
        <dbReference type="ARBA" id="ARBA00022989"/>
    </source>
</evidence>
<dbReference type="KEGG" id="mana:MAMMFC1_03996"/>
<keyword evidence="7 9" id="KW-1133">Transmembrane helix</keyword>
<comment type="pathway">
    <text evidence="2 9">Cofactor biosynthesis; adenosylcobalamin biosynthesis.</text>
</comment>
<dbReference type="RefSeq" id="WP_126310134.1">
    <property type="nucleotide sequence ID" value="NZ_AP018449.1"/>
</dbReference>
<protein>
    <recommendedName>
        <fullName evidence="9">Cobalamin biosynthesis protein CobD</fullName>
    </recommendedName>
</protein>
<keyword evidence="6 9" id="KW-0812">Transmembrane</keyword>
<evidence type="ECO:0000256" key="6">
    <source>
        <dbReference type="ARBA" id="ARBA00022692"/>
    </source>
</evidence>
<dbReference type="GO" id="GO:0048472">
    <property type="term" value="F:threonine-phosphate decarboxylase activity"/>
    <property type="evidence" value="ECO:0007669"/>
    <property type="project" value="InterPro"/>
</dbReference>
<dbReference type="HAMAP" id="MF_00024">
    <property type="entry name" value="CobD_CbiB"/>
    <property type="match status" value="1"/>
</dbReference>
<evidence type="ECO:0000313" key="11">
    <source>
        <dbReference type="Proteomes" id="UP000276437"/>
    </source>
</evidence>
<dbReference type="NCBIfam" id="TIGR00380">
    <property type="entry name" value="cobal_cbiB"/>
    <property type="match status" value="1"/>
</dbReference>
<feature type="transmembrane region" description="Helical" evidence="9">
    <location>
        <begin position="160"/>
        <end position="177"/>
    </location>
</feature>
<dbReference type="EMBL" id="AP018449">
    <property type="protein sequence ID" value="BBB93284.1"/>
    <property type="molecule type" value="Genomic_DNA"/>
</dbReference>
<dbReference type="GO" id="GO:0005886">
    <property type="term" value="C:plasma membrane"/>
    <property type="evidence" value="ECO:0007669"/>
    <property type="project" value="UniProtKB-SubCell"/>
</dbReference>
<evidence type="ECO:0000256" key="3">
    <source>
        <dbReference type="ARBA" id="ARBA00006263"/>
    </source>
</evidence>
<keyword evidence="8 9" id="KW-0472">Membrane</keyword>
<organism evidence="10 11">
    <name type="scientific">Methylomusa anaerophila</name>
    <dbReference type="NCBI Taxonomy" id="1930071"/>
    <lineage>
        <taxon>Bacteria</taxon>
        <taxon>Bacillati</taxon>
        <taxon>Bacillota</taxon>
        <taxon>Negativicutes</taxon>
        <taxon>Selenomonadales</taxon>
        <taxon>Sporomusaceae</taxon>
        <taxon>Methylomusa</taxon>
    </lineage>
</organism>
<feature type="transmembrane region" description="Helical" evidence="9">
    <location>
        <begin position="296"/>
        <end position="319"/>
    </location>
</feature>
<feature type="transmembrane region" description="Helical" evidence="9">
    <location>
        <begin position="79"/>
        <end position="96"/>
    </location>
</feature>
<dbReference type="PANTHER" id="PTHR34308">
    <property type="entry name" value="COBALAMIN BIOSYNTHESIS PROTEIN CBIB"/>
    <property type="match status" value="1"/>
</dbReference>